<feature type="transmembrane region" description="Helical" evidence="1">
    <location>
        <begin position="7"/>
        <end position="29"/>
    </location>
</feature>
<dbReference type="SUPFAM" id="SSF56219">
    <property type="entry name" value="DNase I-like"/>
    <property type="match status" value="1"/>
</dbReference>
<accession>A0A285X599</accession>
<dbReference type="RefSeq" id="WP_097056255.1">
    <property type="nucleotide sequence ID" value="NZ_OCMF01000002.1"/>
</dbReference>
<keyword evidence="1" id="KW-0812">Transmembrane</keyword>
<feature type="transmembrane region" description="Helical" evidence="1">
    <location>
        <begin position="68"/>
        <end position="85"/>
    </location>
</feature>
<name>A0A285X599_9FLAO</name>
<dbReference type="Gene3D" id="3.60.10.10">
    <property type="entry name" value="Endonuclease/exonuclease/phosphatase"/>
    <property type="match status" value="1"/>
</dbReference>
<gene>
    <name evidence="3" type="ORF">SAMN06296241_2042</name>
</gene>
<organism evidence="3 4">
    <name type="scientific">Salinimicrobium sediminis</name>
    <dbReference type="NCBI Taxonomy" id="1343891"/>
    <lineage>
        <taxon>Bacteria</taxon>
        <taxon>Pseudomonadati</taxon>
        <taxon>Bacteroidota</taxon>
        <taxon>Flavobacteriia</taxon>
        <taxon>Flavobacteriales</taxon>
        <taxon>Flavobacteriaceae</taxon>
        <taxon>Salinimicrobium</taxon>
    </lineage>
</organism>
<sequence length="335" mass="37929">MKVNLRSVFLNIILGVGFLVILLSGLSLIHDVSYWYAKILDFPRLQYLLLSLLCIILILFLKWRWTSISVFVVLGLAGSIIIHSVKIGPYLVGQKKVAAADINHSKASSFKLLIANVLISNRNADAFLQLIEEHDPDMVLAMEVDAWWVKQLQILNPEFPYRMEHPLDNAYGMALYSKLPLNDAKKRFLKHDDVPSFHATVALPSGQKFAFHGIHPVAPFPSEKYPDNIGESEVALAKVGALVAKEQLPSIVAGDFNDVSWSKTTRFFENRGDLRNVRLGRGLFNSFSADSFFMRWPLDHFFVSEEFQLKELERLGDFGSDHFPMLAEFVLPIPK</sequence>
<evidence type="ECO:0000259" key="2">
    <source>
        <dbReference type="Pfam" id="PF03372"/>
    </source>
</evidence>
<feature type="transmembrane region" description="Helical" evidence="1">
    <location>
        <begin position="44"/>
        <end position="61"/>
    </location>
</feature>
<dbReference type="OrthoDB" id="9796594at2"/>
<evidence type="ECO:0000256" key="1">
    <source>
        <dbReference type="SAM" id="Phobius"/>
    </source>
</evidence>
<keyword evidence="3" id="KW-0255">Endonuclease</keyword>
<dbReference type="InterPro" id="IPR036691">
    <property type="entry name" value="Endo/exonu/phosph_ase_sf"/>
</dbReference>
<dbReference type="GO" id="GO:0004519">
    <property type="term" value="F:endonuclease activity"/>
    <property type="evidence" value="ECO:0007669"/>
    <property type="project" value="UniProtKB-KW"/>
</dbReference>
<keyword evidence="3" id="KW-0269">Exonuclease</keyword>
<dbReference type="AlphaFoldDB" id="A0A285X599"/>
<feature type="domain" description="Endonuclease/exonuclease/phosphatase" evidence="2">
    <location>
        <begin position="116"/>
        <end position="322"/>
    </location>
</feature>
<proteinExistence type="predicted"/>
<protein>
    <submittedName>
        <fullName evidence="3">Uncharacterized conserved protein YafD, endonuclease/exonuclease/phosphatase (EEP) superfamily</fullName>
    </submittedName>
</protein>
<dbReference type="GO" id="GO:0004527">
    <property type="term" value="F:exonuclease activity"/>
    <property type="evidence" value="ECO:0007669"/>
    <property type="project" value="UniProtKB-KW"/>
</dbReference>
<dbReference type="Pfam" id="PF03372">
    <property type="entry name" value="Exo_endo_phos"/>
    <property type="match status" value="1"/>
</dbReference>
<dbReference type="EMBL" id="OCMF01000002">
    <property type="protein sequence ID" value="SOC80492.1"/>
    <property type="molecule type" value="Genomic_DNA"/>
</dbReference>
<dbReference type="InterPro" id="IPR005135">
    <property type="entry name" value="Endo/exonuclease/phosphatase"/>
</dbReference>
<dbReference type="Proteomes" id="UP000219193">
    <property type="component" value="Unassembled WGS sequence"/>
</dbReference>
<keyword evidence="4" id="KW-1185">Reference proteome</keyword>
<keyword evidence="3" id="KW-0540">Nuclease</keyword>
<keyword evidence="1" id="KW-0472">Membrane</keyword>
<keyword evidence="1" id="KW-1133">Transmembrane helix</keyword>
<evidence type="ECO:0000313" key="4">
    <source>
        <dbReference type="Proteomes" id="UP000219193"/>
    </source>
</evidence>
<reference evidence="4" key="1">
    <citation type="submission" date="2017-09" db="EMBL/GenBank/DDBJ databases">
        <authorList>
            <person name="Varghese N."/>
            <person name="Submissions S."/>
        </authorList>
    </citation>
    <scope>NUCLEOTIDE SEQUENCE [LARGE SCALE GENOMIC DNA]</scope>
    <source>
        <strain evidence="4">CGMCC 1.12641</strain>
    </source>
</reference>
<evidence type="ECO:0000313" key="3">
    <source>
        <dbReference type="EMBL" id="SOC80492.1"/>
    </source>
</evidence>
<keyword evidence="3" id="KW-0378">Hydrolase</keyword>